<feature type="domain" description="CBS" evidence="3">
    <location>
        <begin position="83"/>
        <end position="138"/>
    </location>
</feature>
<comment type="caution">
    <text evidence="4">The sequence shown here is derived from an EMBL/GenBank/DDBJ whole genome shotgun (WGS) entry which is preliminary data.</text>
</comment>
<keyword evidence="5" id="KW-1185">Reference proteome</keyword>
<dbReference type="Gene3D" id="3.10.580.10">
    <property type="entry name" value="CBS-domain"/>
    <property type="match status" value="1"/>
</dbReference>
<gene>
    <name evidence="4" type="ORF">PTD2_15407</name>
</gene>
<keyword evidence="1 2" id="KW-0129">CBS domain</keyword>
<dbReference type="SUPFAM" id="SSF54631">
    <property type="entry name" value="CBS-domain pair"/>
    <property type="match status" value="1"/>
</dbReference>
<dbReference type="InterPro" id="IPR051257">
    <property type="entry name" value="Diverse_CBS-Domain"/>
</dbReference>
<evidence type="ECO:0000313" key="4">
    <source>
        <dbReference type="EMBL" id="EAR27439.1"/>
    </source>
</evidence>
<dbReference type="eggNOG" id="COG0517">
    <property type="taxonomic scope" value="Bacteria"/>
</dbReference>
<dbReference type="Proteomes" id="UP000006201">
    <property type="component" value="Unassembled WGS sequence"/>
</dbReference>
<reference evidence="4 5" key="1">
    <citation type="submission" date="2006-02" db="EMBL/GenBank/DDBJ databases">
        <authorList>
            <person name="Moran M.A."/>
            <person name="Kjelleberg S."/>
            <person name="Egan S."/>
            <person name="Saunders N."/>
            <person name="Thomas T."/>
            <person name="Ferriera S."/>
            <person name="Johnson J."/>
            <person name="Kravitz S."/>
            <person name="Halpern A."/>
            <person name="Remington K."/>
            <person name="Beeson K."/>
            <person name="Tran B."/>
            <person name="Rogers Y.-H."/>
            <person name="Friedman R."/>
            <person name="Venter J.C."/>
        </authorList>
    </citation>
    <scope>NUCLEOTIDE SEQUENCE [LARGE SCALE GENOMIC DNA]</scope>
    <source>
        <strain evidence="4 5">D2</strain>
    </source>
</reference>
<dbReference type="EMBL" id="AAOH01000006">
    <property type="protein sequence ID" value="EAR27439.1"/>
    <property type="molecule type" value="Genomic_DNA"/>
</dbReference>
<feature type="domain" description="CBS" evidence="3">
    <location>
        <begin position="9"/>
        <end position="64"/>
    </location>
</feature>
<dbReference type="InterPro" id="IPR000644">
    <property type="entry name" value="CBS_dom"/>
</dbReference>
<accession>A4CCZ6</accession>
<sequence>MDKSINDIMSCNVISLSSTASMYELHKLMKEHNIRHVPIVDDNKFAGVVTQKSVLAKVMYLLDIHGSSHLSQEEKSINVMSLVDKNVVFANASMPLKDAAEFFVTNRHGCLPVVNDENQLLGIVTSSDFVRLALKLLQ</sequence>
<dbReference type="STRING" id="87626.PTD2_15407"/>
<organism evidence="4 5">
    <name type="scientific">Pseudoalteromonas tunicata D2</name>
    <dbReference type="NCBI Taxonomy" id="87626"/>
    <lineage>
        <taxon>Bacteria</taxon>
        <taxon>Pseudomonadati</taxon>
        <taxon>Pseudomonadota</taxon>
        <taxon>Gammaproteobacteria</taxon>
        <taxon>Alteromonadales</taxon>
        <taxon>Pseudoalteromonadaceae</taxon>
        <taxon>Pseudoalteromonas</taxon>
    </lineage>
</organism>
<dbReference type="PROSITE" id="PS51371">
    <property type="entry name" value="CBS"/>
    <property type="match status" value="2"/>
</dbReference>
<protein>
    <submittedName>
        <fullName evidence="4">CBS domain protein</fullName>
    </submittedName>
</protein>
<evidence type="ECO:0000256" key="2">
    <source>
        <dbReference type="PROSITE-ProRule" id="PRU00703"/>
    </source>
</evidence>
<dbReference type="OrthoDB" id="9802114at2"/>
<dbReference type="Pfam" id="PF00571">
    <property type="entry name" value="CBS"/>
    <property type="match status" value="2"/>
</dbReference>
<dbReference type="InterPro" id="IPR046342">
    <property type="entry name" value="CBS_dom_sf"/>
</dbReference>
<proteinExistence type="predicted"/>
<dbReference type="AlphaFoldDB" id="A4CCZ6"/>
<dbReference type="HOGENOM" id="CLU_040681_9_1_6"/>
<dbReference type="RefSeq" id="WP_009838701.1">
    <property type="nucleotide sequence ID" value="NZ_AAOH01000006.1"/>
</dbReference>
<evidence type="ECO:0000313" key="5">
    <source>
        <dbReference type="Proteomes" id="UP000006201"/>
    </source>
</evidence>
<dbReference type="SMART" id="SM00116">
    <property type="entry name" value="CBS"/>
    <property type="match status" value="2"/>
</dbReference>
<evidence type="ECO:0000256" key="1">
    <source>
        <dbReference type="ARBA" id="ARBA00023122"/>
    </source>
</evidence>
<dbReference type="PANTHER" id="PTHR43080">
    <property type="entry name" value="CBS DOMAIN-CONTAINING PROTEIN CBSX3, MITOCHONDRIAL"/>
    <property type="match status" value="1"/>
</dbReference>
<evidence type="ECO:0000259" key="3">
    <source>
        <dbReference type="PROSITE" id="PS51371"/>
    </source>
</evidence>
<name>A4CCZ6_9GAMM</name>
<dbReference type="PANTHER" id="PTHR43080:SF2">
    <property type="entry name" value="CBS DOMAIN-CONTAINING PROTEIN"/>
    <property type="match status" value="1"/>
</dbReference>